<organism evidence="3 4">
    <name type="scientific">Winogradskyella aquimaris</name>
    <dbReference type="NCBI Taxonomy" id="864074"/>
    <lineage>
        <taxon>Bacteria</taxon>
        <taxon>Pseudomonadati</taxon>
        <taxon>Bacteroidota</taxon>
        <taxon>Flavobacteriia</taxon>
        <taxon>Flavobacteriales</taxon>
        <taxon>Flavobacteriaceae</taxon>
        <taxon>Winogradskyella</taxon>
    </lineage>
</organism>
<dbReference type="InterPro" id="IPR013517">
    <property type="entry name" value="FG-GAP"/>
</dbReference>
<dbReference type="PANTHER" id="PTHR36220:SF1">
    <property type="entry name" value="GAMMA TUBULIN COMPLEX COMPONENT C-TERMINAL DOMAIN-CONTAINING PROTEIN"/>
    <property type="match status" value="1"/>
</dbReference>
<dbReference type="InterPro" id="IPR026444">
    <property type="entry name" value="Secre_tail"/>
</dbReference>
<keyword evidence="1" id="KW-0732">Signal</keyword>
<dbReference type="Pfam" id="PF18962">
    <property type="entry name" value="Por_Secre_tail"/>
    <property type="match status" value="1"/>
</dbReference>
<comment type="caution">
    <text evidence="3">The sequence shown here is derived from an EMBL/GenBank/DDBJ whole genome shotgun (WGS) entry which is preliminary data.</text>
</comment>
<evidence type="ECO:0000256" key="1">
    <source>
        <dbReference type="ARBA" id="ARBA00022729"/>
    </source>
</evidence>
<evidence type="ECO:0000259" key="2">
    <source>
        <dbReference type="Pfam" id="PF18962"/>
    </source>
</evidence>
<proteinExistence type="predicted"/>
<sequence>MKKQLLLLILILIPLINFSQVQIGQDIDGEFLADESGFAVSLSSNGKFLAISSIDNPGNGVSSGHVRVYENLNGVWIQVGQDIDGEAAGDWSGFSISLSSSGNVLAIGAVRNSGNGLLSGHARVFENVSGVWTQIGQDIDGENTDDQFGYAVSLSSNGNTLAVSSTRNFGNGAYSGHARVFENVNGVWTQIGQDIDGENSNDQSGYSLDLSSDGTKIAIGAFKNDGNGMDSGHVRVYENINGVWTQIGQDIDGELANDFFGRSLSISSDGNTIAVGATQNDDNGMDSGHVRVYENVNGVWTQIGQDIDGEAAVDISGYSISLSSDGSIIAIGAPLNDDNGVDSGHTRVYKNISGIWTQIGQDIDGEAADDRSGYSVSLSSNGETLAVGAIGNDGNLINSGHVRVYDLSESLTIQDQVILDFNLYPNPARTHFTIQMKNNSELNSISIYNYLGQLVLTSEERMIDTTELASGLYIVEVETTKGKSTKKLIIK</sequence>
<dbReference type="PANTHER" id="PTHR36220">
    <property type="entry name" value="UNNAMED PRODUCT"/>
    <property type="match status" value="1"/>
</dbReference>
<dbReference type="Proteomes" id="UP001285855">
    <property type="component" value="Unassembled WGS sequence"/>
</dbReference>
<dbReference type="Pfam" id="PF14312">
    <property type="entry name" value="FG-GAP_2"/>
    <property type="match status" value="2"/>
</dbReference>
<accession>A0ABU5EIS9</accession>
<protein>
    <submittedName>
        <fullName evidence="3">T9SS type A sorting domain-containing protein</fullName>
    </submittedName>
</protein>
<evidence type="ECO:0000313" key="3">
    <source>
        <dbReference type="EMBL" id="MDY2586225.1"/>
    </source>
</evidence>
<reference evidence="3 4" key="1">
    <citation type="submission" date="2023-11" db="EMBL/GenBank/DDBJ databases">
        <title>Winogradskyella pelagius sp. nov., isolated from coastal sediment.</title>
        <authorList>
            <person name="Li F."/>
        </authorList>
    </citation>
    <scope>NUCLEOTIDE SEQUENCE [LARGE SCALE GENOMIC DNA]</scope>
    <source>
        <strain evidence="3 4">KCTC 23502</strain>
    </source>
</reference>
<dbReference type="RefSeq" id="WP_320554594.1">
    <property type="nucleotide sequence ID" value="NZ_JAXDAE010000001.1"/>
</dbReference>
<dbReference type="SUPFAM" id="SSF50965">
    <property type="entry name" value="Galactose oxidase, central domain"/>
    <property type="match status" value="2"/>
</dbReference>
<dbReference type="NCBIfam" id="TIGR04183">
    <property type="entry name" value="Por_Secre_tail"/>
    <property type="match status" value="1"/>
</dbReference>
<feature type="domain" description="Secretion system C-terminal sorting" evidence="2">
    <location>
        <begin position="423"/>
        <end position="490"/>
    </location>
</feature>
<gene>
    <name evidence="3" type="ORF">SNF14_02650</name>
</gene>
<dbReference type="InterPro" id="IPR011043">
    <property type="entry name" value="Gal_Oxase/kelch_b-propeller"/>
</dbReference>
<keyword evidence="4" id="KW-1185">Reference proteome</keyword>
<name>A0ABU5EIS9_9FLAO</name>
<evidence type="ECO:0000313" key="4">
    <source>
        <dbReference type="Proteomes" id="UP001285855"/>
    </source>
</evidence>
<dbReference type="EMBL" id="JAXDAE010000001">
    <property type="protein sequence ID" value="MDY2586225.1"/>
    <property type="molecule type" value="Genomic_DNA"/>
</dbReference>